<evidence type="ECO:0000256" key="7">
    <source>
        <dbReference type="ARBA" id="ARBA00023136"/>
    </source>
</evidence>
<dbReference type="GO" id="GO:0005524">
    <property type="term" value="F:ATP binding"/>
    <property type="evidence" value="ECO:0007669"/>
    <property type="project" value="UniProtKB-KW"/>
</dbReference>
<dbReference type="InterPro" id="IPR036163">
    <property type="entry name" value="HMA_dom_sf"/>
</dbReference>
<dbReference type="PANTHER" id="PTHR48085:SF5">
    <property type="entry name" value="CADMIUM_ZINC-TRANSPORTING ATPASE HMA4-RELATED"/>
    <property type="match status" value="1"/>
</dbReference>
<feature type="transmembrane region" description="Helical" evidence="8">
    <location>
        <begin position="125"/>
        <end position="143"/>
    </location>
</feature>
<dbReference type="InterPro" id="IPR001757">
    <property type="entry name" value="P_typ_ATPase"/>
</dbReference>
<feature type="transmembrane region" description="Helical" evidence="8">
    <location>
        <begin position="155"/>
        <end position="180"/>
    </location>
</feature>
<dbReference type="NCBIfam" id="TIGR01494">
    <property type="entry name" value="ATPase_P-type"/>
    <property type="match status" value="1"/>
</dbReference>
<dbReference type="InterPro" id="IPR008250">
    <property type="entry name" value="ATPase_P-typ_transduc_dom_A_sf"/>
</dbReference>
<dbReference type="SUPFAM" id="SSF81653">
    <property type="entry name" value="Calcium ATPase, transduction domain A"/>
    <property type="match status" value="1"/>
</dbReference>
<gene>
    <name evidence="10" type="ORF">ERUC_LOCUS3797</name>
</gene>
<evidence type="ECO:0000256" key="2">
    <source>
        <dbReference type="ARBA" id="ARBA00006024"/>
    </source>
</evidence>
<comment type="subcellular location">
    <subcellularLocation>
        <location evidence="1">Membrane</location>
        <topology evidence="1">Multi-pass membrane protein</topology>
    </subcellularLocation>
</comment>
<accession>A0ABC8IWR8</accession>
<dbReference type="Proteomes" id="UP001642260">
    <property type="component" value="Unassembled WGS sequence"/>
</dbReference>
<dbReference type="Pfam" id="PF00122">
    <property type="entry name" value="E1-E2_ATPase"/>
    <property type="match status" value="1"/>
</dbReference>
<keyword evidence="3 8" id="KW-0812">Transmembrane</keyword>
<proteinExistence type="inferred from homology"/>
<evidence type="ECO:0000313" key="10">
    <source>
        <dbReference type="EMBL" id="CAH8305180.1"/>
    </source>
</evidence>
<keyword evidence="6 8" id="KW-1133">Transmembrane helix</keyword>
<comment type="similarity">
    <text evidence="2">Belongs to the cation transport ATPase (P-type) (TC 3.A.3) family. Type IB subfamily.</text>
</comment>
<evidence type="ECO:0000256" key="1">
    <source>
        <dbReference type="ARBA" id="ARBA00004141"/>
    </source>
</evidence>
<evidence type="ECO:0000256" key="8">
    <source>
        <dbReference type="SAM" id="Phobius"/>
    </source>
</evidence>
<evidence type="ECO:0000313" key="11">
    <source>
        <dbReference type="Proteomes" id="UP001642260"/>
    </source>
</evidence>
<keyword evidence="11" id="KW-1185">Reference proteome</keyword>
<protein>
    <recommendedName>
        <fullName evidence="9">HMA domain-containing protein</fullName>
    </recommendedName>
</protein>
<name>A0ABC8IWR8_ERUVS</name>
<comment type="caution">
    <text evidence="10">The sequence shown here is derived from an EMBL/GenBank/DDBJ whole genome shotgun (WGS) entry which is preliminary data.</text>
</comment>
<dbReference type="PROSITE" id="PS50846">
    <property type="entry name" value="HMA_2"/>
    <property type="match status" value="1"/>
</dbReference>
<sequence>MALQNEDKNNEENKKGKKWQKTYFDVLGICCPSEIPLIVNILKSLDGIKEYSVIVPTRTVIVVHDSLLISPAQIAKALNQARLEANVKVDGKTSFKNKLPSPFAVLSGILLLLSFFKFVYSPCRWIAVAAVAAGIYPILAKAVTSIRGLRVDINILIIITVAATLAMQDYMEAAAVVFLFTISEWLETRASYKANAVMQSLMSLAPQTAIIAETGEEVEVDDVKVNTIVAVKAGETIPIDGTVVDGNCEVDEKTLTGEAFPVPKQKDSTVWAGTINLNGNVTFLTTNASSFDLIFVSFTL</sequence>
<organism evidence="10 11">
    <name type="scientific">Eruca vesicaria subsp. sativa</name>
    <name type="common">Garden rocket</name>
    <name type="synonym">Eruca sativa</name>
    <dbReference type="NCBI Taxonomy" id="29727"/>
    <lineage>
        <taxon>Eukaryota</taxon>
        <taxon>Viridiplantae</taxon>
        <taxon>Streptophyta</taxon>
        <taxon>Embryophyta</taxon>
        <taxon>Tracheophyta</taxon>
        <taxon>Spermatophyta</taxon>
        <taxon>Magnoliopsida</taxon>
        <taxon>eudicotyledons</taxon>
        <taxon>Gunneridae</taxon>
        <taxon>Pentapetalae</taxon>
        <taxon>rosids</taxon>
        <taxon>malvids</taxon>
        <taxon>Brassicales</taxon>
        <taxon>Brassicaceae</taxon>
        <taxon>Brassiceae</taxon>
        <taxon>Eruca</taxon>
    </lineage>
</organism>
<evidence type="ECO:0000256" key="5">
    <source>
        <dbReference type="ARBA" id="ARBA00022840"/>
    </source>
</evidence>
<feature type="domain" description="HMA" evidence="9">
    <location>
        <begin position="20"/>
        <end position="86"/>
    </location>
</feature>
<dbReference type="GO" id="GO:0016020">
    <property type="term" value="C:membrane"/>
    <property type="evidence" value="ECO:0007669"/>
    <property type="project" value="UniProtKB-SubCell"/>
</dbReference>
<dbReference type="Gene3D" id="3.30.70.100">
    <property type="match status" value="1"/>
</dbReference>
<reference evidence="10 11" key="1">
    <citation type="submission" date="2022-03" db="EMBL/GenBank/DDBJ databases">
        <authorList>
            <person name="Macdonald S."/>
            <person name="Ahmed S."/>
            <person name="Newling K."/>
        </authorList>
    </citation>
    <scope>NUCLEOTIDE SEQUENCE [LARGE SCALE GENOMIC DNA]</scope>
</reference>
<dbReference type="AlphaFoldDB" id="A0ABC8IWR8"/>
<keyword evidence="4" id="KW-0547">Nucleotide-binding</keyword>
<dbReference type="EMBL" id="CAKOAT010060711">
    <property type="protein sequence ID" value="CAH8305180.1"/>
    <property type="molecule type" value="Genomic_DNA"/>
</dbReference>
<dbReference type="SUPFAM" id="SSF55008">
    <property type="entry name" value="HMA, heavy metal-associated domain"/>
    <property type="match status" value="1"/>
</dbReference>
<dbReference type="FunFam" id="3.30.70.100:FF:000022">
    <property type="entry name" value="Putative cadmium/zinc-transporting ATPase 3"/>
    <property type="match status" value="1"/>
</dbReference>
<evidence type="ECO:0000259" key="9">
    <source>
        <dbReference type="PROSITE" id="PS50846"/>
    </source>
</evidence>
<evidence type="ECO:0000256" key="6">
    <source>
        <dbReference type="ARBA" id="ARBA00022989"/>
    </source>
</evidence>
<feature type="transmembrane region" description="Helical" evidence="8">
    <location>
        <begin position="102"/>
        <end position="119"/>
    </location>
</feature>
<dbReference type="PANTHER" id="PTHR48085">
    <property type="entry name" value="CADMIUM/ZINC-TRANSPORTING ATPASE HMA2-RELATED"/>
    <property type="match status" value="1"/>
</dbReference>
<keyword evidence="5" id="KW-0067">ATP-binding</keyword>
<dbReference type="InterPro" id="IPR006121">
    <property type="entry name" value="HMA_dom"/>
</dbReference>
<dbReference type="InterPro" id="IPR051014">
    <property type="entry name" value="Cation_Transport_ATPase_IB"/>
</dbReference>
<evidence type="ECO:0000256" key="4">
    <source>
        <dbReference type="ARBA" id="ARBA00022741"/>
    </source>
</evidence>
<dbReference type="FunFam" id="2.70.150.10:FF:000002">
    <property type="entry name" value="Copper-transporting ATPase 1, putative"/>
    <property type="match status" value="1"/>
</dbReference>
<dbReference type="InterPro" id="IPR059000">
    <property type="entry name" value="ATPase_P-type_domA"/>
</dbReference>
<dbReference type="Gene3D" id="2.70.150.10">
    <property type="entry name" value="Calcium-transporting ATPase, cytoplasmic transduction domain A"/>
    <property type="match status" value="1"/>
</dbReference>
<evidence type="ECO:0000256" key="3">
    <source>
        <dbReference type="ARBA" id="ARBA00022692"/>
    </source>
</evidence>
<keyword evidence="7 8" id="KW-0472">Membrane</keyword>